<gene>
    <name evidence="3" type="ORF">MPH_00906</name>
</gene>
<dbReference type="OrthoDB" id="429143at2759"/>
<dbReference type="Gene3D" id="3.50.50.60">
    <property type="entry name" value="FAD/NAD(P)-binding domain"/>
    <property type="match status" value="1"/>
</dbReference>
<dbReference type="Pfam" id="PF01266">
    <property type="entry name" value="DAO"/>
    <property type="match status" value="1"/>
</dbReference>
<reference evidence="3 4" key="1">
    <citation type="journal article" date="2012" name="BMC Genomics">
        <title>Tools to kill: Genome of one of the most destructive plant pathogenic fungi Macrophomina phaseolina.</title>
        <authorList>
            <person name="Islam M.S."/>
            <person name="Haque M.S."/>
            <person name="Islam M.M."/>
            <person name="Emdad E.M."/>
            <person name="Halim A."/>
            <person name="Hossen Q.M.M."/>
            <person name="Hossain M.Z."/>
            <person name="Ahmed B."/>
            <person name="Rahim S."/>
            <person name="Rahman M.S."/>
            <person name="Alam M.M."/>
            <person name="Hou S."/>
            <person name="Wan X."/>
            <person name="Saito J.A."/>
            <person name="Alam M."/>
        </authorList>
    </citation>
    <scope>NUCLEOTIDE SEQUENCE [LARGE SCALE GENOMIC DNA]</scope>
    <source>
        <strain evidence="3 4">MS6</strain>
    </source>
</reference>
<evidence type="ECO:0000256" key="1">
    <source>
        <dbReference type="SAM" id="MobiDB-lite"/>
    </source>
</evidence>
<protein>
    <submittedName>
        <fullName evidence="3">FAD dependent oxidoreductase</fullName>
    </submittedName>
</protein>
<dbReference type="SUPFAM" id="SSF51905">
    <property type="entry name" value="FAD/NAD(P)-binding domain"/>
    <property type="match status" value="1"/>
</dbReference>
<dbReference type="Proteomes" id="UP000007129">
    <property type="component" value="Unassembled WGS sequence"/>
</dbReference>
<sequence>MSPAATAQARLSQIQSSIQPPPPPPPPPSTSIYSTEPSASHAPYPYPVPGAVTPFWRTEPHALDSARTTPDLPDEADVVIIGAGYAGAATAYHLLQDNPNPPKIVILEAREACSGATGRNGV</sequence>
<dbReference type="PANTHER" id="PTHR13847">
    <property type="entry name" value="SARCOSINE DEHYDROGENASE-RELATED"/>
    <property type="match status" value="1"/>
</dbReference>
<feature type="domain" description="FAD dependent oxidoreductase" evidence="2">
    <location>
        <begin position="77"/>
        <end position="121"/>
    </location>
</feature>
<evidence type="ECO:0000313" key="3">
    <source>
        <dbReference type="EMBL" id="EKG21757.1"/>
    </source>
</evidence>
<dbReference type="AlphaFoldDB" id="K2SA39"/>
<dbReference type="InterPro" id="IPR006076">
    <property type="entry name" value="FAD-dep_OxRdtase"/>
</dbReference>
<name>K2SA39_MACPH</name>
<proteinExistence type="predicted"/>
<dbReference type="PANTHER" id="PTHR13847:SF279">
    <property type="entry name" value="FAD DEPENDENT OXIDOREDUCTASE DOMAIN-CONTAINING PROTEIN-RELATED"/>
    <property type="match status" value="1"/>
</dbReference>
<evidence type="ECO:0000259" key="2">
    <source>
        <dbReference type="Pfam" id="PF01266"/>
    </source>
</evidence>
<dbReference type="InterPro" id="IPR036188">
    <property type="entry name" value="FAD/NAD-bd_sf"/>
</dbReference>
<dbReference type="VEuPathDB" id="FungiDB:MPH_00906"/>
<feature type="region of interest" description="Disordered" evidence="1">
    <location>
        <begin position="1"/>
        <end position="45"/>
    </location>
</feature>
<organism evidence="3 4">
    <name type="scientific">Macrophomina phaseolina (strain MS6)</name>
    <name type="common">Charcoal rot fungus</name>
    <dbReference type="NCBI Taxonomy" id="1126212"/>
    <lineage>
        <taxon>Eukaryota</taxon>
        <taxon>Fungi</taxon>
        <taxon>Dikarya</taxon>
        <taxon>Ascomycota</taxon>
        <taxon>Pezizomycotina</taxon>
        <taxon>Dothideomycetes</taxon>
        <taxon>Dothideomycetes incertae sedis</taxon>
        <taxon>Botryosphaeriales</taxon>
        <taxon>Botryosphaeriaceae</taxon>
        <taxon>Macrophomina</taxon>
    </lineage>
</organism>
<accession>K2SA39</accession>
<comment type="caution">
    <text evidence="3">The sequence shown here is derived from an EMBL/GenBank/DDBJ whole genome shotgun (WGS) entry which is preliminary data.</text>
</comment>
<evidence type="ECO:0000313" key="4">
    <source>
        <dbReference type="Proteomes" id="UP000007129"/>
    </source>
</evidence>
<dbReference type="STRING" id="1126212.K2SA39"/>
<feature type="compositionally biased region" description="Pro residues" evidence="1">
    <location>
        <begin position="19"/>
        <end position="29"/>
    </location>
</feature>
<dbReference type="InParanoid" id="K2SA39"/>
<dbReference type="HOGENOM" id="CLU_2027161_0_0_1"/>
<dbReference type="EMBL" id="AHHD01000037">
    <property type="protein sequence ID" value="EKG21757.1"/>
    <property type="molecule type" value="Genomic_DNA"/>
</dbReference>
<dbReference type="GO" id="GO:0005737">
    <property type="term" value="C:cytoplasm"/>
    <property type="evidence" value="ECO:0007669"/>
    <property type="project" value="TreeGrafter"/>
</dbReference>